<sequence>MIYLYKRNKTGICIDRVYGYDAIVELPDMLEGLPVTELGAYIFSDHIDQAELKKMQEKESFCTENGRATRPEDDMPQAAGNRVEEIRLPRQLRKIGRYAFYNCFHLKKLTFYGKMQDLGAGALTGCHRMEQIAVETDEKGESSLRDFLTELPETLCVDITIDGEYGRFWFPEFFEEGVENTPARILENHVHGSGIRYRNSFVHKKINTLEYDRLFPYAVAWEQERIVLNLALDRILYPVSMTDEAKEKYLIYIKEHIQQAIRLLGEQKAYDSMQRILRKLAPDRAETEKMLETAQSANDSRCVSILMNELQKHGRKQRKAFEL</sequence>
<gene>
    <name evidence="1" type="ORF">DWW07_12965</name>
</gene>
<evidence type="ECO:0008006" key="3">
    <source>
        <dbReference type="Google" id="ProtNLM"/>
    </source>
</evidence>
<proteinExistence type="predicted"/>
<comment type="caution">
    <text evidence="1">The sequence shown here is derived from an EMBL/GenBank/DDBJ whole genome shotgun (WGS) entry which is preliminary data.</text>
</comment>
<organism evidence="1 2">
    <name type="scientific">Blautia obeum</name>
    <dbReference type="NCBI Taxonomy" id="40520"/>
    <lineage>
        <taxon>Bacteria</taxon>
        <taxon>Bacillati</taxon>
        <taxon>Bacillota</taxon>
        <taxon>Clostridia</taxon>
        <taxon>Lachnospirales</taxon>
        <taxon>Lachnospiraceae</taxon>
        <taxon>Blautia</taxon>
    </lineage>
</organism>
<accession>A0A395X532</accession>
<reference evidence="1 2" key="1">
    <citation type="submission" date="2018-08" db="EMBL/GenBank/DDBJ databases">
        <title>A genome reference for cultivated species of the human gut microbiota.</title>
        <authorList>
            <person name="Zou Y."/>
            <person name="Xue W."/>
            <person name="Luo G."/>
        </authorList>
    </citation>
    <scope>NUCLEOTIDE SEQUENCE [LARGE SCALE GENOMIC DNA]</scope>
    <source>
        <strain evidence="1 2">AF14-23</strain>
    </source>
</reference>
<dbReference type="AlphaFoldDB" id="A0A395X532"/>
<evidence type="ECO:0000313" key="2">
    <source>
        <dbReference type="Proteomes" id="UP000265828"/>
    </source>
</evidence>
<dbReference type="Pfam" id="PF13306">
    <property type="entry name" value="LRR_5"/>
    <property type="match status" value="1"/>
</dbReference>
<dbReference type="RefSeq" id="WP_117628287.1">
    <property type="nucleotide sequence ID" value="NZ_QRYY01000009.1"/>
</dbReference>
<dbReference type="InterPro" id="IPR026906">
    <property type="entry name" value="LRR_5"/>
</dbReference>
<protein>
    <recommendedName>
        <fullName evidence="3">Leucine-rich repeat domain-containing protein</fullName>
    </recommendedName>
</protein>
<dbReference type="Gene3D" id="3.80.10.10">
    <property type="entry name" value="Ribonuclease Inhibitor"/>
    <property type="match status" value="1"/>
</dbReference>
<dbReference type="EMBL" id="QRZI01000009">
    <property type="protein sequence ID" value="RGV62535.1"/>
    <property type="molecule type" value="Genomic_DNA"/>
</dbReference>
<name>A0A395X532_9FIRM</name>
<evidence type="ECO:0000313" key="1">
    <source>
        <dbReference type="EMBL" id="RGV62535.1"/>
    </source>
</evidence>
<dbReference type="Proteomes" id="UP000265828">
    <property type="component" value="Unassembled WGS sequence"/>
</dbReference>
<dbReference type="InterPro" id="IPR032675">
    <property type="entry name" value="LRR_dom_sf"/>
</dbReference>